<organism evidence="1 2">
    <name type="scientific">Vespula vulgaris</name>
    <name type="common">Yellow jacket</name>
    <name type="synonym">Wasp</name>
    <dbReference type="NCBI Taxonomy" id="7454"/>
    <lineage>
        <taxon>Eukaryota</taxon>
        <taxon>Metazoa</taxon>
        <taxon>Ecdysozoa</taxon>
        <taxon>Arthropoda</taxon>
        <taxon>Hexapoda</taxon>
        <taxon>Insecta</taxon>
        <taxon>Pterygota</taxon>
        <taxon>Neoptera</taxon>
        <taxon>Endopterygota</taxon>
        <taxon>Hymenoptera</taxon>
        <taxon>Apocrita</taxon>
        <taxon>Aculeata</taxon>
        <taxon>Vespoidea</taxon>
        <taxon>Vespidae</taxon>
        <taxon>Vespinae</taxon>
        <taxon>Vespula</taxon>
    </lineage>
</organism>
<proteinExistence type="predicted"/>
<protein>
    <submittedName>
        <fullName evidence="1">Uncharacterized protein</fullName>
    </submittedName>
</protein>
<sequence length="104" mass="12164">MPRSLVEVETWKSRIYAFLQWKEVAEQQRKLPRIIFHVRHENAQCTSGARYLLSRNVPSDSSVPSIKRKEYRVPRTLILDAGQKFRDCWPTPRLLPSAVEPSTD</sequence>
<dbReference type="EMBL" id="JACSEA010000001">
    <property type="protein sequence ID" value="KAF7412361.1"/>
    <property type="molecule type" value="Genomic_DNA"/>
</dbReference>
<evidence type="ECO:0000313" key="2">
    <source>
        <dbReference type="Proteomes" id="UP000614350"/>
    </source>
</evidence>
<dbReference type="AlphaFoldDB" id="A0A834KUP8"/>
<keyword evidence="2" id="KW-1185">Reference proteome</keyword>
<dbReference type="Proteomes" id="UP000614350">
    <property type="component" value="Unassembled WGS sequence"/>
</dbReference>
<gene>
    <name evidence="1" type="ORF">HZH66_001257</name>
</gene>
<name>A0A834KUP8_VESVU</name>
<comment type="caution">
    <text evidence="1">The sequence shown here is derived from an EMBL/GenBank/DDBJ whole genome shotgun (WGS) entry which is preliminary data.</text>
</comment>
<evidence type="ECO:0000313" key="1">
    <source>
        <dbReference type="EMBL" id="KAF7412361.1"/>
    </source>
</evidence>
<reference evidence="1" key="1">
    <citation type="journal article" date="2020" name="G3 (Bethesda)">
        <title>High-Quality Assemblies for Three Invasive Social Wasps from the &lt;i&gt;Vespula&lt;/i&gt; Genus.</title>
        <authorList>
            <person name="Harrop T.W.R."/>
            <person name="Guhlin J."/>
            <person name="McLaughlin G.M."/>
            <person name="Permina E."/>
            <person name="Stockwell P."/>
            <person name="Gilligan J."/>
            <person name="Le Lec M.F."/>
            <person name="Gruber M.A.M."/>
            <person name="Quinn O."/>
            <person name="Lovegrove M."/>
            <person name="Duncan E.J."/>
            <person name="Remnant E.J."/>
            <person name="Van Eeckhoven J."/>
            <person name="Graham B."/>
            <person name="Knapp R.A."/>
            <person name="Langford K.W."/>
            <person name="Kronenberg Z."/>
            <person name="Press M.O."/>
            <person name="Eacker S.M."/>
            <person name="Wilson-Rankin E.E."/>
            <person name="Purcell J."/>
            <person name="Lester P.J."/>
            <person name="Dearden P.K."/>
        </authorList>
    </citation>
    <scope>NUCLEOTIDE SEQUENCE</scope>
    <source>
        <strain evidence="1">Marl-1</strain>
    </source>
</reference>
<accession>A0A834KUP8</accession>